<comment type="caution">
    <text evidence="5">The sequence shown here is derived from an EMBL/GenBank/DDBJ whole genome shotgun (WGS) entry which is preliminary data.</text>
</comment>
<name>A0A9D1JG73_9FIRM</name>
<evidence type="ECO:0000313" key="5">
    <source>
        <dbReference type="EMBL" id="HIR92922.1"/>
    </source>
</evidence>
<dbReference type="AlphaFoldDB" id="A0A9D1JG73"/>
<evidence type="ECO:0000256" key="2">
    <source>
        <dbReference type="ARBA" id="ARBA00022801"/>
    </source>
</evidence>
<organism evidence="5 6">
    <name type="scientific">Candidatus Egerieimonas intestinavium</name>
    <dbReference type="NCBI Taxonomy" id="2840777"/>
    <lineage>
        <taxon>Bacteria</taxon>
        <taxon>Bacillati</taxon>
        <taxon>Bacillota</taxon>
        <taxon>Clostridia</taxon>
        <taxon>Lachnospirales</taxon>
        <taxon>Lachnospiraceae</taxon>
        <taxon>Lachnospiraceae incertae sedis</taxon>
        <taxon>Candidatus Egerieimonas</taxon>
    </lineage>
</organism>
<dbReference type="GO" id="GO:0052816">
    <property type="term" value="F:long-chain fatty acyl-CoA hydrolase activity"/>
    <property type="evidence" value="ECO:0007669"/>
    <property type="project" value="TreeGrafter"/>
</dbReference>
<sequence>MSERAEKRMEDSLTEQVHLIMPPHLNGGGRVFGGMLLQWIDEVAGVVAKRHSGCKNVTTAAIDNLQFKAGIYDGDLVVLIGRVTYTGRTSMEVRVDTYAESGDGMRKPVNRAYFVMVAMDEEDKPTPVPILKVETESQRAEWEGALKRRELRSLRRRDGF</sequence>
<dbReference type="Pfam" id="PF03061">
    <property type="entry name" value="4HBT"/>
    <property type="match status" value="1"/>
</dbReference>
<dbReference type="Gene3D" id="3.10.129.10">
    <property type="entry name" value="Hotdog Thioesterase"/>
    <property type="match status" value="1"/>
</dbReference>
<reference evidence="5" key="1">
    <citation type="submission" date="2020-10" db="EMBL/GenBank/DDBJ databases">
        <authorList>
            <person name="Gilroy R."/>
        </authorList>
    </citation>
    <scope>NUCLEOTIDE SEQUENCE</scope>
    <source>
        <strain evidence="5">ChiSxjej1B13-7041</strain>
    </source>
</reference>
<dbReference type="SUPFAM" id="SSF54637">
    <property type="entry name" value="Thioesterase/thiol ester dehydrase-isomerase"/>
    <property type="match status" value="1"/>
</dbReference>
<dbReference type="InterPro" id="IPR033120">
    <property type="entry name" value="HOTDOG_ACOT"/>
</dbReference>
<protein>
    <submittedName>
        <fullName evidence="5">Acyl-CoA thioesterase</fullName>
    </submittedName>
</protein>
<dbReference type="GO" id="GO:0005737">
    <property type="term" value="C:cytoplasm"/>
    <property type="evidence" value="ECO:0007669"/>
    <property type="project" value="TreeGrafter"/>
</dbReference>
<comment type="similarity">
    <text evidence="1">Belongs to the acyl coenzyme A hydrolase family.</text>
</comment>
<evidence type="ECO:0000313" key="6">
    <source>
        <dbReference type="Proteomes" id="UP000886841"/>
    </source>
</evidence>
<evidence type="ECO:0000259" key="4">
    <source>
        <dbReference type="PROSITE" id="PS51770"/>
    </source>
</evidence>
<reference evidence="5" key="2">
    <citation type="journal article" date="2021" name="PeerJ">
        <title>Extensive microbial diversity within the chicken gut microbiome revealed by metagenomics and culture.</title>
        <authorList>
            <person name="Gilroy R."/>
            <person name="Ravi A."/>
            <person name="Getino M."/>
            <person name="Pursley I."/>
            <person name="Horton D.L."/>
            <person name="Alikhan N.F."/>
            <person name="Baker D."/>
            <person name="Gharbi K."/>
            <person name="Hall N."/>
            <person name="Watson M."/>
            <person name="Adriaenssens E.M."/>
            <person name="Foster-Nyarko E."/>
            <person name="Jarju S."/>
            <person name="Secka A."/>
            <person name="Antonio M."/>
            <person name="Oren A."/>
            <person name="Chaudhuri R.R."/>
            <person name="La Ragione R."/>
            <person name="Hildebrand F."/>
            <person name="Pallen M.J."/>
        </authorList>
    </citation>
    <scope>NUCLEOTIDE SEQUENCE</scope>
    <source>
        <strain evidence="5">ChiSxjej1B13-7041</strain>
    </source>
</reference>
<gene>
    <name evidence="5" type="ORF">IAB98_05850</name>
</gene>
<dbReference type="CDD" id="cd03442">
    <property type="entry name" value="BFIT_BACH"/>
    <property type="match status" value="1"/>
</dbReference>
<dbReference type="GO" id="GO:0006637">
    <property type="term" value="P:acyl-CoA metabolic process"/>
    <property type="evidence" value="ECO:0007669"/>
    <property type="project" value="TreeGrafter"/>
</dbReference>
<dbReference type="EMBL" id="DVHU01000054">
    <property type="protein sequence ID" value="HIR92922.1"/>
    <property type="molecule type" value="Genomic_DNA"/>
</dbReference>
<proteinExistence type="inferred from homology"/>
<keyword evidence="2 3" id="KW-0378">Hydrolase</keyword>
<evidence type="ECO:0000256" key="3">
    <source>
        <dbReference type="PROSITE-ProRule" id="PRU01106"/>
    </source>
</evidence>
<dbReference type="Proteomes" id="UP000886841">
    <property type="component" value="Unassembled WGS sequence"/>
</dbReference>
<dbReference type="InterPro" id="IPR029069">
    <property type="entry name" value="HotDog_dom_sf"/>
</dbReference>
<dbReference type="PANTHER" id="PTHR11049">
    <property type="entry name" value="ACYL COENZYME A THIOESTER HYDROLASE"/>
    <property type="match status" value="1"/>
</dbReference>
<feature type="domain" description="HotDog ACOT-type" evidence="4">
    <location>
        <begin position="10"/>
        <end position="122"/>
    </location>
</feature>
<evidence type="ECO:0000256" key="1">
    <source>
        <dbReference type="ARBA" id="ARBA00010458"/>
    </source>
</evidence>
<accession>A0A9D1JG73</accession>
<dbReference type="InterPro" id="IPR040170">
    <property type="entry name" value="Cytosol_ACT"/>
</dbReference>
<dbReference type="PROSITE" id="PS51770">
    <property type="entry name" value="HOTDOG_ACOT"/>
    <property type="match status" value="1"/>
</dbReference>
<dbReference type="InterPro" id="IPR006683">
    <property type="entry name" value="Thioestr_dom"/>
</dbReference>